<accession>A0AAN6SHI3</accession>
<evidence type="ECO:0008006" key="4">
    <source>
        <dbReference type="Google" id="ProtNLM"/>
    </source>
</evidence>
<reference evidence="2" key="1">
    <citation type="journal article" date="2023" name="Mol. Phylogenet. Evol.">
        <title>Genome-scale phylogeny and comparative genomics of the fungal order Sordariales.</title>
        <authorList>
            <person name="Hensen N."/>
            <person name="Bonometti L."/>
            <person name="Westerberg I."/>
            <person name="Brannstrom I.O."/>
            <person name="Guillou S."/>
            <person name="Cros-Aarteil S."/>
            <person name="Calhoun S."/>
            <person name="Haridas S."/>
            <person name="Kuo A."/>
            <person name="Mondo S."/>
            <person name="Pangilinan J."/>
            <person name="Riley R."/>
            <person name="LaButti K."/>
            <person name="Andreopoulos B."/>
            <person name="Lipzen A."/>
            <person name="Chen C."/>
            <person name="Yan M."/>
            <person name="Daum C."/>
            <person name="Ng V."/>
            <person name="Clum A."/>
            <person name="Steindorff A."/>
            <person name="Ohm R.A."/>
            <person name="Martin F."/>
            <person name="Silar P."/>
            <person name="Natvig D.O."/>
            <person name="Lalanne C."/>
            <person name="Gautier V."/>
            <person name="Ament-Velasquez S.L."/>
            <person name="Kruys A."/>
            <person name="Hutchinson M.I."/>
            <person name="Powell A.J."/>
            <person name="Barry K."/>
            <person name="Miller A.N."/>
            <person name="Grigoriev I.V."/>
            <person name="Debuchy R."/>
            <person name="Gladieux P."/>
            <person name="Hiltunen Thoren M."/>
            <person name="Johannesson H."/>
        </authorList>
    </citation>
    <scope>NUCLEOTIDE SEQUENCE</scope>
    <source>
        <strain evidence="2">CBS 626.80</strain>
    </source>
</reference>
<proteinExistence type="predicted"/>
<keyword evidence="1" id="KW-0732">Signal</keyword>
<evidence type="ECO:0000256" key="1">
    <source>
        <dbReference type="SAM" id="SignalP"/>
    </source>
</evidence>
<dbReference type="EMBL" id="MU859088">
    <property type="protein sequence ID" value="KAK3954557.1"/>
    <property type="molecule type" value="Genomic_DNA"/>
</dbReference>
<evidence type="ECO:0000313" key="3">
    <source>
        <dbReference type="Proteomes" id="UP001303222"/>
    </source>
</evidence>
<dbReference type="Proteomes" id="UP001303222">
    <property type="component" value="Unassembled WGS sequence"/>
</dbReference>
<name>A0AAN6SHI3_9PEZI</name>
<organism evidence="2 3">
    <name type="scientific">Pseudoneurospora amorphoporcata</name>
    <dbReference type="NCBI Taxonomy" id="241081"/>
    <lineage>
        <taxon>Eukaryota</taxon>
        <taxon>Fungi</taxon>
        <taxon>Dikarya</taxon>
        <taxon>Ascomycota</taxon>
        <taxon>Pezizomycotina</taxon>
        <taxon>Sordariomycetes</taxon>
        <taxon>Sordariomycetidae</taxon>
        <taxon>Sordariales</taxon>
        <taxon>Sordariaceae</taxon>
        <taxon>Pseudoneurospora</taxon>
    </lineage>
</organism>
<protein>
    <recommendedName>
        <fullName evidence="4">Secreted protein</fullName>
    </recommendedName>
</protein>
<feature type="chain" id="PRO_5043036581" description="Secreted protein" evidence="1">
    <location>
        <begin position="20"/>
        <end position="79"/>
    </location>
</feature>
<reference evidence="2" key="2">
    <citation type="submission" date="2023-06" db="EMBL/GenBank/DDBJ databases">
        <authorList>
            <consortium name="Lawrence Berkeley National Laboratory"/>
            <person name="Mondo S.J."/>
            <person name="Hensen N."/>
            <person name="Bonometti L."/>
            <person name="Westerberg I."/>
            <person name="Brannstrom I.O."/>
            <person name="Guillou S."/>
            <person name="Cros-Aarteil S."/>
            <person name="Calhoun S."/>
            <person name="Haridas S."/>
            <person name="Kuo A."/>
            <person name="Pangilinan J."/>
            <person name="Riley R."/>
            <person name="Labutti K."/>
            <person name="Andreopoulos B."/>
            <person name="Lipzen A."/>
            <person name="Chen C."/>
            <person name="Yanf M."/>
            <person name="Daum C."/>
            <person name="Ng V."/>
            <person name="Clum A."/>
            <person name="Steindorff A."/>
            <person name="Ohm R."/>
            <person name="Martin F."/>
            <person name="Silar P."/>
            <person name="Natvig D."/>
            <person name="Lalanne C."/>
            <person name="Gautier V."/>
            <person name="Ament-Velasquez S.L."/>
            <person name="Kruys A."/>
            <person name="Hutchinson M.I."/>
            <person name="Powell A.J."/>
            <person name="Barry K."/>
            <person name="Miller A.N."/>
            <person name="Grigoriev I.V."/>
            <person name="Debuchy R."/>
            <person name="Gladieux P."/>
            <person name="Thoren M.H."/>
            <person name="Johannesson H."/>
        </authorList>
    </citation>
    <scope>NUCLEOTIDE SEQUENCE</scope>
    <source>
        <strain evidence="2">CBS 626.80</strain>
    </source>
</reference>
<comment type="caution">
    <text evidence="2">The sequence shown here is derived from an EMBL/GenBank/DDBJ whole genome shotgun (WGS) entry which is preliminary data.</text>
</comment>
<feature type="signal peptide" evidence="1">
    <location>
        <begin position="1"/>
        <end position="19"/>
    </location>
</feature>
<evidence type="ECO:0000313" key="2">
    <source>
        <dbReference type="EMBL" id="KAK3954557.1"/>
    </source>
</evidence>
<sequence length="79" mass="9118">MGLLLLLLTSNVCWTWVRARFAEIMRMSFGFDDGWLLAVMRRKFWMFKSFGSSSLSTSLLLLSSRQRHPCHSTAGVNFL</sequence>
<keyword evidence="3" id="KW-1185">Reference proteome</keyword>
<dbReference type="AlphaFoldDB" id="A0AAN6SHI3"/>
<gene>
    <name evidence="2" type="ORF">QBC32DRAFT_335965</name>
</gene>